<protein>
    <submittedName>
        <fullName evidence="1">Uncharacterized protein</fullName>
    </submittedName>
</protein>
<dbReference type="EMBL" id="CP021965">
    <property type="protein sequence ID" value="AWV35498.1"/>
    <property type="molecule type" value="Genomic_DNA"/>
</dbReference>
<dbReference type="Proteomes" id="UP000249163">
    <property type="component" value="Chromosome"/>
</dbReference>
<accession>A0AAD0KQE8</accession>
<reference evidence="1 2" key="1">
    <citation type="submission" date="2017-06" db="EMBL/GenBank/DDBJ databases">
        <title>Complete genome sequence of Paenibacillus odorifer CBA7130.</title>
        <authorList>
            <person name="Nam Y.-D."/>
            <person name="Kang J."/>
            <person name="Chung W.-H."/>
        </authorList>
    </citation>
    <scope>NUCLEOTIDE SEQUENCE [LARGE SCALE GENOMIC DNA]</scope>
    <source>
        <strain evidence="1 2">CBA7130</strain>
    </source>
</reference>
<dbReference type="RefSeq" id="WP_111505385.1">
    <property type="nucleotide sequence ID" value="NZ_LR698998.1"/>
</dbReference>
<dbReference type="AlphaFoldDB" id="A0AAD0KQE8"/>
<evidence type="ECO:0000313" key="2">
    <source>
        <dbReference type="Proteomes" id="UP000249163"/>
    </source>
</evidence>
<gene>
    <name evidence="1" type="ORF">CD191_24270</name>
</gene>
<evidence type="ECO:0000313" key="1">
    <source>
        <dbReference type="EMBL" id="AWV35498.1"/>
    </source>
</evidence>
<proteinExistence type="predicted"/>
<organism evidence="1 2">
    <name type="scientific">Paenibacillus odorifer</name>
    <dbReference type="NCBI Taxonomy" id="189426"/>
    <lineage>
        <taxon>Bacteria</taxon>
        <taxon>Bacillati</taxon>
        <taxon>Bacillota</taxon>
        <taxon>Bacilli</taxon>
        <taxon>Bacillales</taxon>
        <taxon>Paenibacillaceae</taxon>
        <taxon>Paenibacillus</taxon>
    </lineage>
</organism>
<sequence>MQRWLVCGGKLVAEVAWHLEYSAEFAWARGKACCWRESAINDVAAAYDLKTNWSVGRMLHKDHRRTFG</sequence>
<name>A0AAD0KQE8_9BACL</name>